<sequence>MTVRGELITGAVDRGQSHDLVVVVPGIMGSELTDTATGAKLWGLRDLGWYVKAWSTGSGLAALRLDEDERAGRYGRVTPSGLLRFPAYAIGFQGFEPYERLVEAARRAVVADAQIVRFAYDWRLPVAHNAGLLAETIATALDQWRADPSHDELRRLHPDERPAQVVIVAHSMGGLLARYLSRIPGATDDVRATITLGTPFYGSVKAAVLLNTGRGAPLPLPSRRPARHLFREDADEGVRALVRSLPGVHDLLPSYRCVNEGAPGRRLTESDAVGLGGDPGLVAGAWRLHRELAEVEPVAHRCMVGTSQPTAQSLTVVDGVVTTHEGLWTDGPGGAARWIDAGGDGTVYRNSASLRVPPDYLPQQHGPLARTDEAAAFVRGVITEQDPDRLGPPLAAAEIGVEVPDLALPGEEFGVRITGIDRPREAVVTFSDAGSGRVLEILKVERRDGRWIAPVTAGRPGLYRVEVAGGGWSPVRQLTLVTEPS</sequence>
<comment type="caution">
    <text evidence="1">The sequence shown here is derived from an EMBL/GenBank/DDBJ whole genome shotgun (WGS) entry which is preliminary data.</text>
</comment>
<keyword evidence="2" id="KW-1185">Reference proteome</keyword>
<dbReference type="SUPFAM" id="SSF53474">
    <property type="entry name" value="alpha/beta-Hydrolases"/>
    <property type="match status" value="1"/>
</dbReference>
<gene>
    <name evidence="1" type="ORF">QLQ12_27420</name>
</gene>
<evidence type="ECO:0008006" key="3">
    <source>
        <dbReference type="Google" id="ProtNLM"/>
    </source>
</evidence>
<name>A0ABT6WRK0_9ACTN</name>
<evidence type="ECO:0000313" key="1">
    <source>
        <dbReference type="EMBL" id="MDI6102354.1"/>
    </source>
</evidence>
<evidence type="ECO:0000313" key="2">
    <source>
        <dbReference type="Proteomes" id="UP001241758"/>
    </source>
</evidence>
<organism evidence="1 2">
    <name type="scientific">Actinoplanes sandaracinus</name>
    <dbReference type="NCBI Taxonomy" id="3045177"/>
    <lineage>
        <taxon>Bacteria</taxon>
        <taxon>Bacillati</taxon>
        <taxon>Actinomycetota</taxon>
        <taxon>Actinomycetes</taxon>
        <taxon>Micromonosporales</taxon>
        <taxon>Micromonosporaceae</taxon>
        <taxon>Actinoplanes</taxon>
    </lineage>
</organism>
<dbReference type="RefSeq" id="WP_282763390.1">
    <property type="nucleotide sequence ID" value="NZ_JASCTH010000019.1"/>
</dbReference>
<dbReference type="InterPro" id="IPR029058">
    <property type="entry name" value="AB_hydrolase_fold"/>
</dbReference>
<dbReference type="PANTHER" id="PTHR11440">
    <property type="entry name" value="LECITHIN-CHOLESTEROL ACYLTRANSFERASE-RELATED"/>
    <property type="match status" value="1"/>
</dbReference>
<dbReference type="Gene3D" id="3.40.50.1820">
    <property type="entry name" value="alpha/beta hydrolase"/>
    <property type="match status" value="1"/>
</dbReference>
<dbReference type="EMBL" id="JASCTH010000019">
    <property type="protein sequence ID" value="MDI6102354.1"/>
    <property type="molecule type" value="Genomic_DNA"/>
</dbReference>
<dbReference type="InterPro" id="IPR003386">
    <property type="entry name" value="LACT/PDAT_acylTrfase"/>
</dbReference>
<dbReference type="Pfam" id="PF02450">
    <property type="entry name" value="LCAT"/>
    <property type="match status" value="1"/>
</dbReference>
<proteinExistence type="predicted"/>
<protein>
    <recommendedName>
        <fullName evidence="3">Lecithin:cholesterol acyltransferase</fullName>
    </recommendedName>
</protein>
<reference evidence="1 2" key="1">
    <citation type="submission" date="2023-05" db="EMBL/GenBank/DDBJ databases">
        <title>Actinoplanes sp. NEAU-A12 genome sequencing.</title>
        <authorList>
            <person name="Wang Z.-S."/>
        </authorList>
    </citation>
    <scope>NUCLEOTIDE SEQUENCE [LARGE SCALE GENOMIC DNA]</scope>
    <source>
        <strain evidence="1 2">NEAU-A12</strain>
    </source>
</reference>
<dbReference type="Proteomes" id="UP001241758">
    <property type="component" value="Unassembled WGS sequence"/>
</dbReference>
<accession>A0ABT6WRK0</accession>